<organism evidence="2 3">
    <name type="scientific">Monosiga brevicollis</name>
    <name type="common">Choanoflagellate</name>
    <dbReference type="NCBI Taxonomy" id="81824"/>
    <lineage>
        <taxon>Eukaryota</taxon>
        <taxon>Choanoflagellata</taxon>
        <taxon>Craspedida</taxon>
        <taxon>Salpingoecidae</taxon>
        <taxon>Monosiga</taxon>
    </lineage>
</organism>
<evidence type="ECO:0000256" key="1">
    <source>
        <dbReference type="SAM" id="MobiDB-lite"/>
    </source>
</evidence>
<accession>A9V826</accession>
<dbReference type="InterPro" id="IPR000048">
    <property type="entry name" value="IQ_motif_EF-hand-BS"/>
</dbReference>
<gene>
    <name evidence="2" type="ORF">MONBRDRAFT_11052</name>
</gene>
<feature type="compositionally biased region" description="Polar residues" evidence="1">
    <location>
        <begin position="23"/>
        <end position="46"/>
    </location>
</feature>
<name>A9V826_MONBE</name>
<feature type="region of interest" description="Disordered" evidence="1">
    <location>
        <begin position="1"/>
        <end position="68"/>
    </location>
</feature>
<dbReference type="Gene3D" id="1.20.5.190">
    <property type="match status" value="1"/>
</dbReference>
<keyword evidence="3" id="KW-1185">Reference proteome</keyword>
<feature type="compositionally biased region" description="Polar residues" evidence="1">
    <location>
        <begin position="1"/>
        <end position="13"/>
    </location>
</feature>
<evidence type="ECO:0000313" key="2">
    <source>
        <dbReference type="EMBL" id="EDQ86266.1"/>
    </source>
</evidence>
<dbReference type="EMBL" id="CH991567">
    <property type="protein sequence ID" value="EDQ86266.1"/>
    <property type="molecule type" value="Genomic_DNA"/>
</dbReference>
<evidence type="ECO:0000313" key="3">
    <source>
        <dbReference type="Proteomes" id="UP000001357"/>
    </source>
</evidence>
<protein>
    <submittedName>
        <fullName evidence="2">Uncharacterized protein</fullName>
    </submittedName>
</protein>
<dbReference type="OMA" id="AIPYNIP"/>
<dbReference type="SMART" id="SM00015">
    <property type="entry name" value="IQ"/>
    <property type="match status" value="2"/>
</dbReference>
<dbReference type="InParanoid" id="A9V826"/>
<dbReference type="AlphaFoldDB" id="A9V826"/>
<dbReference type="CDD" id="cd23767">
    <property type="entry name" value="IQCD"/>
    <property type="match status" value="1"/>
</dbReference>
<dbReference type="KEGG" id="mbr:MONBRDRAFT_11052"/>
<dbReference type="RefSeq" id="XP_001748936.1">
    <property type="nucleotide sequence ID" value="XM_001748884.1"/>
</dbReference>
<dbReference type="Proteomes" id="UP000001357">
    <property type="component" value="Unassembled WGS sequence"/>
</dbReference>
<dbReference type="Pfam" id="PF00612">
    <property type="entry name" value="IQ"/>
    <property type="match status" value="2"/>
</dbReference>
<sequence>MARGKLSSSASSRQDPEDRVKTAPTSRNASAVSHVSQRPQAQTSNDPDAMIPGVPPPPTPYHRPAPLESRPTKPFVVASDEGLYLEEHVWPTLNLALEKLLSAIPYNIPKVCTRSDSRPHPSLSNPPLQEIRQQYQDPSMRRIKHPEHAQFAPIEWLARFLKEHNPNKPPQLSTEQAAIVLQSYVRRKLARDHVARLRSHAAQQRAEREQAELRDAAARRIQAAYRGHSVRLALKAGKLQDIRGW</sequence>
<dbReference type="GeneID" id="5894242"/>
<proteinExistence type="predicted"/>
<reference evidence="2 3" key="1">
    <citation type="journal article" date="2008" name="Nature">
        <title>The genome of the choanoflagellate Monosiga brevicollis and the origin of metazoans.</title>
        <authorList>
            <consortium name="JGI Sequencing"/>
            <person name="King N."/>
            <person name="Westbrook M.J."/>
            <person name="Young S.L."/>
            <person name="Kuo A."/>
            <person name="Abedin M."/>
            <person name="Chapman J."/>
            <person name="Fairclough S."/>
            <person name="Hellsten U."/>
            <person name="Isogai Y."/>
            <person name="Letunic I."/>
            <person name="Marr M."/>
            <person name="Pincus D."/>
            <person name="Putnam N."/>
            <person name="Rokas A."/>
            <person name="Wright K.J."/>
            <person name="Zuzow R."/>
            <person name="Dirks W."/>
            <person name="Good M."/>
            <person name="Goodstein D."/>
            <person name="Lemons D."/>
            <person name="Li W."/>
            <person name="Lyons J.B."/>
            <person name="Morris A."/>
            <person name="Nichols S."/>
            <person name="Richter D.J."/>
            <person name="Salamov A."/>
            <person name="Bork P."/>
            <person name="Lim W.A."/>
            <person name="Manning G."/>
            <person name="Miller W.T."/>
            <person name="McGinnis W."/>
            <person name="Shapiro H."/>
            <person name="Tjian R."/>
            <person name="Grigoriev I.V."/>
            <person name="Rokhsar D."/>
        </authorList>
    </citation>
    <scope>NUCLEOTIDE SEQUENCE [LARGE SCALE GENOMIC DNA]</scope>
    <source>
        <strain evidence="3">MX1 / ATCC 50154</strain>
    </source>
</reference>
<feature type="compositionally biased region" description="Pro residues" evidence="1">
    <location>
        <begin position="53"/>
        <end position="63"/>
    </location>
</feature>
<dbReference type="PROSITE" id="PS50096">
    <property type="entry name" value="IQ"/>
    <property type="match status" value="2"/>
</dbReference>